<proteinExistence type="predicted"/>
<sequence length="551" mass="62218">MRILLVTLIGVGFLSALHLFSWLTLVILYGSCFLFSWLHRHNWRVKQHYNLIFQGIAFAVLDALDQGFLPKINQAVDGIGQIAKKQFLNMEKMMAIAITQNIINILILTVILTFAVLLRFEYPWQELRFINPDSYRLLLTTRQILVGDGNAQMQSFPAFSALAAVLSLLGAIDAMQVIRFLSPLLGCLLVLSVGYSMGVIANSRIAVMGAMYSLGAYIFTSHIEIPDFAPNWIQQWLTTVMGSLNTSLIRQWAGGDLEIGVMCLVLGLGRAWEASRTQHRREALIDTVCCLIIVAIIQPQLLILALCGGICFIGGGRFALTIVTIIWIVLALVLALPENPWGSTNTFLVTLPVGLSWVWGLFLTLTSWLLSLILGVWSEIVSLILMLAIAINFLLPLPPKISYLEYDMAARKTLELRVRFPLKRWVIVAPIEQLAESYGAGWYEDMGLFVEKYSSLVSKPNFHFRYSVPNLFIFVEKRPLVTGLRASQSLPYSVLSDPTYLYYRSSAGRASLEFTMLQICETYRRLHEQDVAIYYEDQDLRIYQVRLPEEL</sequence>
<evidence type="ECO:0000313" key="3">
    <source>
        <dbReference type="Proteomes" id="UP000621307"/>
    </source>
</evidence>
<organism evidence="2 3">
    <name type="scientific">Nostoc parmelioides FACHB-3921</name>
    <dbReference type="NCBI Taxonomy" id="2692909"/>
    <lineage>
        <taxon>Bacteria</taxon>
        <taxon>Bacillati</taxon>
        <taxon>Cyanobacteriota</taxon>
        <taxon>Cyanophyceae</taxon>
        <taxon>Nostocales</taxon>
        <taxon>Nostocaceae</taxon>
        <taxon>Nostoc</taxon>
    </lineage>
</organism>
<name>A0ABR8BNF9_9NOSO</name>
<gene>
    <name evidence="2" type="ORF">H6G14_30205</name>
</gene>
<evidence type="ECO:0000256" key="1">
    <source>
        <dbReference type="SAM" id="Phobius"/>
    </source>
</evidence>
<keyword evidence="1" id="KW-1133">Transmembrane helix</keyword>
<feature type="transmembrane region" description="Helical" evidence="1">
    <location>
        <begin position="348"/>
        <end position="370"/>
    </location>
</feature>
<evidence type="ECO:0000313" key="2">
    <source>
        <dbReference type="EMBL" id="MBD2255483.1"/>
    </source>
</evidence>
<feature type="transmembrane region" description="Helical" evidence="1">
    <location>
        <begin position="376"/>
        <end position="395"/>
    </location>
</feature>
<feature type="transmembrane region" description="Helical" evidence="1">
    <location>
        <begin position="184"/>
        <end position="207"/>
    </location>
</feature>
<feature type="transmembrane region" description="Helical" evidence="1">
    <location>
        <begin position="318"/>
        <end position="336"/>
    </location>
</feature>
<dbReference type="RefSeq" id="WP_190572400.1">
    <property type="nucleotide sequence ID" value="NZ_JACJQL010000099.1"/>
</dbReference>
<feature type="transmembrane region" description="Helical" evidence="1">
    <location>
        <begin position="20"/>
        <end position="38"/>
    </location>
</feature>
<dbReference type="EMBL" id="JACJQL010000099">
    <property type="protein sequence ID" value="MBD2255483.1"/>
    <property type="molecule type" value="Genomic_DNA"/>
</dbReference>
<protein>
    <submittedName>
        <fullName evidence="2">Uncharacterized protein</fullName>
    </submittedName>
</protein>
<feature type="transmembrane region" description="Helical" evidence="1">
    <location>
        <begin position="155"/>
        <end position="172"/>
    </location>
</feature>
<dbReference type="Proteomes" id="UP000621307">
    <property type="component" value="Unassembled WGS sequence"/>
</dbReference>
<keyword evidence="3" id="KW-1185">Reference proteome</keyword>
<reference evidence="2 3" key="1">
    <citation type="journal article" date="2020" name="ISME J.">
        <title>Comparative genomics reveals insights into cyanobacterial evolution and habitat adaptation.</title>
        <authorList>
            <person name="Chen M.Y."/>
            <person name="Teng W.K."/>
            <person name="Zhao L."/>
            <person name="Hu C.X."/>
            <person name="Zhou Y.K."/>
            <person name="Han B.P."/>
            <person name="Song L.R."/>
            <person name="Shu W.S."/>
        </authorList>
    </citation>
    <scope>NUCLEOTIDE SEQUENCE [LARGE SCALE GENOMIC DNA]</scope>
    <source>
        <strain evidence="2 3">FACHB-3921</strain>
    </source>
</reference>
<keyword evidence="1" id="KW-0812">Transmembrane</keyword>
<feature type="transmembrane region" description="Helical" evidence="1">
    <location>
        <begin position="252"/>
        <end position="272"/>
    </location>
</feature>
<accession>A0ABR8BNF9</accession>
<feature type="transmembrane region" description="Helical" evidence="1">
    <location>
        <begin position="284"/>
        <end position="306"/>
    </location>
</feature>
<feature type="transmembrane region" description="Helical" evidence="1">
    <location>
        <begin position="94"/>
        <end position="118"/>
    </location>
</feature>
<comment type="caution">
    <text evidence="2">The sequence shown here is derived from an EMBL/GenBank/DDBJ whole genome shotgun (WGS) entry which is preliminary data.</text>
</comment>
<keyword evidence="1" id="KW-0472">Membrane</keyword>